<evidence type="ECO:0000256" key="1">
    <source>
        <dbReference type="SAM" id="MobiDB-lite"/>
    </source>
</evidence>
<feature type="region of interest" description="Disordered" evidence="1">
    <location>
        <begin position="61"/>
        <end position="96"/>
    </location>
</feature>
<gene>
    <name evidence="2" type="ORF">BaOVIS_003670</name>
</gene>
<accession>A0A9W5WTM0</accession>
<name>A0A9W5WTM0_BABOV</name>
<feature type="compositionally biased region" description="Low complexity" evidence="1">
    <location>
        <begin position="87"/>
        <end position="96"/>
    </location>
</feature>
<protein>
    <submittedName>
        <fullName evidence="2">Diguanylate cyclase, putative</fullName>
    </submittedName>
</protein>
<sequence length="434" mass="47372">MSIAKNFCTIALKRPAISAGSRAGVYFGSCRPSTGLSAKTSSFDNAPVLCKRTQHRNLSTAAKSTSTGVDVTNGTVSEGVDGSAATSHPSPSLPSEPLDRRTFIKLLTSVNDGNLGLVVALNKLKDELQVEGSRSYPFRARDLRVLAEFTSKLLALRDDTRSVDALCGAMELFKGDSDASAAFHLTRLFSSYNNCHGRTFTSSVFQRIVHNRIGMTGAKMLSQKKLDKLNESYESGTKCALRFLASAISEGDMDGLRGCCERYLFDFLQQGINYLERMGLKLELKILDIKEVKMDVFLLTIGGQRGDTIPAPFIMKQAVGHQIVVSLPKSPTSGTTEVPHTRQQNRDLIFQTFEKGAIAKMDVILKVRQVLRLHDTNGAVVWEDPRKMCTHKMTLESAIDVPSRGAEAAEPTDWTIVDINGVLNSNAPFTISTG</sequence>
<comment type="caution">
    <text evidence="2">The sequence shown here is derived from an EMBL/GenBank/DDBJ whole genome shotgun (WGS) entry which is preliminary data.</text>
</comment>
<organism evidence="2 3">
    <name type="scientific">Babesia ovis</name>
    <dbReference type="NCBI Taxonomy" id="5869"/>
    <lineage>
        <taxon>Eukaryota</taxon>
        <taxon>Sar</taxon>
        <taxon>Alveolata</taxon>
        <taxon>Apicomplexa</taxon>
        <taxon>Aconoidasida</taxon>
        <taxon>Piroplasmida</taxon>
        <taxon>Babesiidae</taxon>
        <taxon>Babesia</taxon>
    </lineage>
</organism>
<dbReference type="OrthoDB" id="364477at2759"/>
<feature type="compositionally biased region" description="Polar residues" evidence="1">
    <location>
        <begin position="61"/>
        <end position="76"/>
    </location>
</feature>
<dbReference type="AlphaFoldDB" id="A0A9W5WTM0"/>
<reference evidence="2" key="1">
    <citation type="submission" date="2019-12" db="EMBL/GenBank/DDBJ databases">
        <title>Genome sequence of Babesia ovis.</title>
        <authorList>
            <person name="Yamagishi J."/>
            <person name="Sevinc F."/>
            <person name="Xuan X."/>
        </authorList>
    </citation>
    <scope>NUCLEOTIDE SEQUENCE</scope>
    <source>
        <strain evidence="2">Selcuk</strain>
    </source>
</reference>
<proteinExistence type="predicted"/>
<dbReference type="Gene3D" id="3.10.450.240">
    <property type="match status" value="1"/>
</dbReference>
<evidence type="ECO:0000313" key="2">
    <source>
        <dbReference type="EMBL" id="GFE52963.1"/>
    </source>
</evidence>
<keyword evidence="3" id="KW-1185">Reference proteome</keyword>
<dbReference type="Proteomes" id="UP001057455">
    <property type="component" value="Unassembled WGS sequence"/>
</dbReference>
<evidence type="ECO:0000313" key="3">
    <source>
        <dbReference type="Proteomes" id="UP001057455"/>
    </source>
</evidence>
<dbReference type="EMBL" id="BLIY01000003">
    <property type="protein sequence ID" value="GFE52963.1"/>
    <property type="molecule type" value="Genomic_DNA"/>
</dbReference>